<dbReference type="EMBL" id="GBRH01236066">
    <property type="protein sequence ID" value="JAD61829.1"/>
    <property type="molecule type" value="Transcribed_RNA"/>
</dbReference>
<accession>A0A0A9BCW5</accession>
<evidence type="ECO:0000313" key="1">
    <source>
        <dbReference type="EMBL" id="JAD61829.1"/>
    </source>
</evidence>
<proteinExistence type="predicted"/>
<reference evidence="1" key="2">
    <citation type="journal article" date="2015" name="Data Brief">
        <title>Shoot transcriptome of the giant reed, Arundo donax.</title>
        <authorList>
            <person name="Barrero R.A."/>
            <person name="Guerrero F.D."/>
            <person name="Moolhuijzen P."/>
            <person name="Goolsby J.A."/>
            <person name="Tidwell J."/>
            <person name="Bellgard S.E."/>
            <person name="Bellgard M.I."/>
        </authorList>
    </citation>
    <scope>NUCLEOTIDE SEQUENCE</scope>
    <source>
        <tissue evidence="1">Shoot tissue taken approximately 20 cm above the soil surface</tissue>
    </source>
</reference>
<dbReference type="AlphaFoldDB" id="A0A0A9BCW5"/>
<reference evidence="1" key="1">
    <citation type="submission" date="2014-09" db="EMBL/GenBank/DDBJ databases">
        <authorList>
            <person name="Magalhaes I.L.F."/>
            <person name="Oliveira U."/>
            <person name="Santos F.R."/>
            <person name="Vidigal T.H.D.A."/>
            <person name="Brescovit A.D."/>
            <person name="Santos A.J."/>
        </authorList>
    </citation>
    <scope>NUCLEOTIDE SEQUENCE</scope>
    <source>
        <tissue evidence="1">Shoot tissue taken approximately 20 cm above the soil surface</tissue>
    </source>
</reference>
<protein>
    <submittedName>
        <fullName evidence="1">Uncharacterized protein</fullName>
    </submittedName>
</protein>
<name>A0A0A9BCW5_ARUDO</name>
<organism evidence="1">
    <name type="scientific">Arundo donax</name>
    <name type="common">Giant reed</name>
    <name type="synonym">Donax arundinaceus</name>
    <dbReference type="NCBI Taxonomy" id="35708"/>
    <lineage>
        <taxon>Eukaryota</taxon>
        <taxon>Viridiplantae</taxon>
        <taxon>Streptophyta</taxon>
        <taxon>Embryophyta</taxon>
        <taxon>Tracheophyta</taxon>
        <taxon>Spermatophyta</taxon>
        <taxon>Magnoliopsida</taxon>
        <taxon>Liliopsida</taxon>
        <taxon>Poales</taxon>
        <taxon>Poaceae</taxon>
        <taxon>PACMAD clade</taxon>
        <taxon>Arundinoideae</taxon>
        <taxon>Arundineae</taxon>
        <taxon>Arundo</taxon>
    </lineage>
</organism>
<sequence>MIESLIICRSITISRHIMSMMLISCRPHDDLSKSNMCCIKLPISLRECYRADNML</sequence>